<keyword evidence="2 5" id="KW-0808">Transferase</keyword>
<name>A0A7L4YUC7_9ACTN</name>
<dbReference type="PANTHER" id="PTHR45947:SF3">
    <property type="entry name" value="SULFOQUINOVOSYL TRANSFERASE SQD2"/>
    <property type="match status" value="1"/>
</dbReference>
<dbReference type="PANTHER" id="PTHR45947">
    <property type="entry name" value="SULFOQUINOVOSYL TRANSFERASE SQD2"/>
    <property type="match status" value="1"/>
</dbReference>
<dbReference type="Gene3D" id="3.40.50.2000">
    <property type="entry name" value="Glycogen Phosphorylase B"/>
    <property type="match status" value="2"/>
</dbReference>
<dbReference type="InterPro" id="IPR028098">
    <property type="entry name" value="Glyco_trans_4-like_N"/>
</dbReference>
<keyword evidence="6" id="KW-1185">Reference proteome</keyword>
<organism evidence="5 6">
    <name type="scientific">Epidermidibacterium keratini</name>
    <dbReference type="NCBI Taxonomy" id="1891644"/>
    <lineage>
        <taxon>Bacteria</taxon>
        <taxon>Bacillati</taxon>
        <taxon>Actinomycetota</taxon>
        <taxon>Actinomycetes</taxon>
        <taxon>Sporichthyales</taxon>
        <taxon>Sporichthyaceae</taxon>
        <taxon>Epidermidibacterium</taxon>
    </lineage>
</organism>
<accession>A0A7L4YUC7</accession>
<keyword evidence="1" id="KW-0328">Glycosyltransferase</keyword>
<dbReference type="InterPro" id="IPR001296">
    <property type="entry name" value="Glyco_trans_1"/>
</dbReference>
<feature type="domain" description="Glycosyltransferase subfamily 4-like N-terminal" evidence="4">
    <location>
        <begin position="23"/>
        <end position="200"/>
    </location>
</feature>
<dbReference type="SUPFAM" id="SSF53756">
    <property type="entry name" value="UDP-Glycosyltransferase/glycogen phosphorylase"/>
    <property type="match status" value="1"/>
</dbReference>
<feature type="domain" description="Glycosyl transferase family 1" evidence="3">
    <location>
        <begin position="203"/>
        <end position="358"/>
    </location>
</feature>
<dbReference type="InParanoid" id="A0A7L4YUC7"/>
<dbReference type="Proteomes" id="UP000463857">
    <property type="component" value="Chromosome"/>
</dbReference>
<evidence type="ECO:0000259" key="4">
    <source>
        <dbReference type="Pfam" id="PF13439"/>
    </source>
</evidence>
<dbReference type="AlphaFoldDB" id="A0A7L4YUC7"/>
<evidence type="ECO:0000259" key="3">
    <source>
        <dbReference type="Pfam" id="PF00534"/>
    </source>
</evidence>
<dbReference type="FunCoup" id="A0A7L4YUC7">
    <property type="interactions" value="281"/>
</dbReference>
<protein>
    <submittedName>
        <fullName evidence="5">Glycosyltransferase</fullName>
    </submittedName>
</protein>
<dbReference type="KEGG" id="eke:EK0264_16715"/>
<dbReference type="GO" id="GO:0016758">
    <property type="term" value="F:hexosyltransferase activity"/>
    <property type="evidence" value="ECO:0007669"/>
    <property type="project" value="TreeGrafter"/>
</dbReference>
<dbReference type="Pfam" id="PF00534">
    <property type="entry name" value="Glycos_transf_1"/>
    <property type="match status" value="1"/>
</dbReference>
<evidence type="ECO:0000313" key="6">
    <source>
        <dbReference type="Proteomes" id="UP000463857"/>
    </source>
</evidence>
<dbReference type="OrthoDB" id="6286688at2"/>
<gene>
    <name evidence="5" type="ORF">EK0264_16715</name>
</gene>
<evidence type="ECO:0000313" key="5">
    <source>
        <dbReference type="EMBL" id="QHC02513.1"/>
    </source>
</evidence>
<dbReference type="InterPro" id="IPR050194">
    <property type="entry name" value="Glycosyltransferase_grp1"/>
</dbReference>
<dbReference type="CDD" id="cd03801">
    <property type="entry name" value="GT4_PimA-like"/>
    <property type="match status" value="1"/>
</dbReference>
<evidence type="ECO:0000256" key="1">
    <source>
        <dbReference type="ARBA" id="ARBA00022676"/>
    </source>
</evidence>
<evidence type="ECO:0000256" key="2">
    <source>
        <dbReference type="ARBA" id="ARBA00022679"/>
    </source>
</evidence>
<reference evidence="5 6" key="1">
    <citation type="journal article" date="2018" name="Int. J. Syst. Evol. Microbiol.">
        <title>Epidermidibacterium keratini gen. nov., sp. nov., a member of the family Sporichthyaceae, isolated from keratin epidermis.</title>
        <authorList>
            <person name="Lee D.G."/>
            <person name="Trujillo M.E."/>
            <person name="Kang S."/>
            <person name="Nam J.J."/>
            <person name="Kim Y.J."/>
        </authorList>
    </citation>
    <scope>NUCLEOTIDE SEQUENCE [LARGE SCALE GENOMIC DNA]</scope>
    <source>
        <strain evidence="5 6">EPI-7</strain>
    </source>
</reference>
<dbReference type="EMBL" id="CP047156">
    <property type="protein sequence ID" value="QHC02513.1"/>
    <property type="molecule type" value="Genomic_DNA"/>
</dbReference>
<sequence>MRTASSPRPRVLQVSWEFPPVVVGGLGRHVGALAAALRDGGADVRVLARAAEGQPSGEYDEAGMPVLRAAPGPPYFGFATELLRWVQVFNHSLRRTAAAHLREPVDLVHAHDWLVAPAAVAISREYGVPLVTTIHATEAGRHLGWLPKPLNRTIHQTEGWLVRASTQVITCSRQMRGEVLRLHGADPSRVRIIPNGIDLSEWRQPDIAATPAGPPTLVYAGRLVHEKGVQDLVAALPAIRRAVPGTRLVIAGTGKTEAALREQVRTLRLTRAVDFLGHLDPGPLREVMTAADLAVVPSRYEPFGIVALEFTALGVPLVVTDVGGLGEYAARTGGPTVPPGEPAALARAVIAELRDPSAASGHVDRARDALASDFSWPVIARDTVATYDEALRVQPAAPAHLIDRHVEPAGGNLLYGASRTS</sequence>
<proteinExistence type="predicted"/>
<dbReference type="GO" id="GO:1901137">
    <property type="term" value="P:carbohydrate derivative biosynthetic process"/>
    <property type="evidence" value="ECO:0007669"/>
    <property type="project" value="UniProtKB-ARBA"/>
</dbReference>
<dbReference type="Pfam" id="PF13439">
    <property type="entry name" value="Glyco_transf_4"/>
    <property type="match status" value="1"/>
</dbReference>